<reference evidence="1" key="1">
    <citation type="journal article" date="2012" name="PLoS ONE">
        <title>Gene sets for utilization of primary and secondary nutrition supplies in the distal gut of endangered iberian lynx.</title>
        <authorList>
            <person name="Alcaide M."/>
            <person name="Messina E."/>
            <person name="Richter M."/>
            <person name="Bargiela R."/>
            <person name="Peplies J."/>
            <person name="Huws S.A."/>
            <person name="Newbold C.J."/>
            <person name="Golyshin P.N."/>
            <person name="Simon M.A."/>
            <person name="Lopez G."/>
            <person name="Yakimov M.M."/>
            <person name="Ferrer M."/>
        </authorList>
    </citation>
    <scope>NUCLEOTIDE SEQUENCE</scope>
</reference>
<evidence type="ECO:0000313" key="1">
    <source>
        <dbReference type="EMBL" id="EJX01456.1"/>
    </source>
</evidence>
<sequence>MADTEVAFHSLDSVAHQHGNGHGADAARDRRDGTGHCFDGFGIDVTAEFAVFITVDADVDHDSAFFHHIGRNHAGSAYSCNQNISLTSKAGDVRRVAVHNGDRGIFFQKHQGLGFADNIGAAENDGVFAFRVAAGFFQERHDAVGRTGTKARAARQQFAG</sequence>
<comment type="caution">
    <text evidence="1">The sequence shown here is derived from an EMBL/GenBank/DDBJ whole genome shotgun (WGS) entry which is preliminary data.</text>
</comment>
<protein>
    <submittedName>
        <fullName evidence="1">Uncharacterized protein</fullName>
    </submittedName>
</protein>
<proteinExistence type="predicted"/>
<accession>J9CMW1</accession>
<gene>
    <name evidence="1" type="ORF">EVA_10439</name>
</gene>
<dbReference type="AlphaFoldDB" id="J9CMW1"/>
<name>J9CMW1_9ZZZZ</name>
<dbReference type="EMBL" id="AMCI01002952">
    <property type="protein sequence ID" value="EJX01456.1"/>
    <property type="molecule type" value="Genomic_DNA"/>
</dbReference>
<organism evidence="1">
    <name type="scientific">gut metagenome</name>
    <dbReference type="NCBI Taxonomy" id="749906"/>
    <lineage>
        <taxon>unclassified sequences</taxon>
        <taxon>metagenomes</taxon>
        <taxon>organismal metagenomes</taxon>
    </lineage>
</organism>